<evidence type="ECO:0000256" key="1">
    <source>
        <dbReference type="SAM" id="Phobius"/>
    </source>
</evidence>
<feature type="transmembrane region" description="Helical" evidence="1">
    <location>
        <begin position="101"/>
        <end position="125"/>
    </location>
</feature>
<dbReference type="PANTHER" id="PTHR11161">
    <property type="entry name" value="O-ACYLTRANSFERASE"/>
    <property type="match status" value="1"/>
</dbReference>
<feature type="non-terminal residue" evidence="2">
    <location>
        <position position="1"/>
    </location>
</feature>
<name>A0A836JJ83_9HYME</name>
<dbReference type="InterPro" id="IPR052728">
    <property type="entry name" value="O2_lipid_transport_reg"/>
</dbReference>
<protein>
    <submittedName>
        <fullName evidence="2">NRF6 protein</fullName>
    </submittedName>
</protein>
<feature type="transmembrane region" description="Helical" evidence="1">
    <location>
        <begin position="27"/>
        <end position="51"/>
    </location>
</feature>
<dbReference type="Proteomes" id="UP000667349">
    <property type="component" value="Unassembled WGS sequence"/>
</dbReference>
<keyword evidence="1" id="KW-1133">Transmembrane helix</keyword>
<evidence type="ECO:0000313" key="3">
    <source>
        <dbReference type="Proteomes" id="UP000667349"/>
    </source>
</evidence>
<accession>A0A836JJ83</accession>
<comment type="caution">
    <text evidence="2">The sequence shown here is derived from an EMBL/GenBank/DDBJ whole genome shotgun (WGS) entry which is preliminary data.</text>
</comment>
<sequence length="157" mass="17668">MLCWILGAACNILVTFGLYKKQISVLSAAIYVALSRSVWAIGIAGIVIMCFTEHGDIVKKLLSCKIWIPLSRLTYCAYLLNPFIIYSIHLHSETSVHFEFLSISVMIIACLVISYFCAYALYLMTESPYILLMRMSSQSHNRKRKEDASGRGTVNAE</sequence>
<keyword evidence="3" id="KW-1185">Reference proteome</keyword>
<feature type="non-terminal residue" evidence="2">
    <location>
        <position position="157"/>
    </location>
</feature>
<dbReference type="AlphaFoldDB" id="A0A836JJ83"/>
<evidence type="ECO:0000313" key="2">
    <source>
        <dbReference type="EMBL" id="KAG5315549.1"/>
    </source>
</evidence>
<dbReference type="PANTHER" id="PTHR11161:SF72">
    <property type="entry name" value="FI21449P1"/>
    <property type="match status" value="1"/>
</dbReference>
<feature type="transmembrane region" description="Helical" evidence="1">
    <location>
        <begin position="72"/>
        <end position="89"/>
    </location>
</feature>
<keyword evidence="1" id="KW-0812">Transmembrane</keyword>
<gene>
    <name evidence="2" type="primary">Nrf6_1</name>
    <name evidence="2" type="ORF">G6Z75_0012289</name>
</gene>
<proteinExistence type="predicted"/>
<dbReference type="EMBL" id="JAANHZ010000107">
    <property type="protein sequence ID" value="KAG5315549.1"/>
    <property type="molecule type" value="Genomic_DNA"/>
</dbReference>
<organism evidence="2 3">
    <name type="scientific">Acromyrmex insinuator</name>
    <dbReference type="NCBI Taxonomy" id="230686"/>
    <lineage>
        <taxon>Eukaryota</taxon>
        <taxon>Metazoa</taxon>
        <taxon>Ecdysozoa</taxon>
        <taxon>Arthropoda</taxon>
        <taxon>Hexapoda</taxon>
        <taxon>Insecta</taxon>
        <taxon>Pterygota</taxon>
        <taxon>Neoptera</taxon>
        <taxon>Endopterygota</taxon>
        <taxon>Hymenoptera</taxon>
        <taxon>Apocrita</taxon>
        <taxon>Aculeata</taxon>
        <taxon>Formicoidea</taxon>
        <taxon>Formicidae</taxon>
        <taxon>Myrmicinae</taxon>
        <taxon>Acromyrmex</taxon>
    </lineage>
</organism>
<keyword evidence="1" id="KW-0472">Membrane</keyword>
<reference evidence="2" key="1">
    <citation type="submission" date="2020-02" db="EMBL/GenBank/DDBJ databases">
        <title>Relaxed selection underlies rapid genomic changes in the transitions from sociality to social parasitism in ants.</title>
        <authorList>
            <person name="Bi X."/>
        </authorList>
    </citation>
    <scope>NUCLEOTIDE SEQUENCE</scope>
    <source>
        <strain evidence="2">BGI-DK2013a</strain>
        <tissue evidence="2">Whole body</tissue>
    </source>
</reference>